<keyword evidence="5 8" id="KW-0812">Transmembrane</keyword>
<evidence type="ECO:0000256" key="7">
    <source>
        <dbReference type="ARBA" id="ARBA00023136"/>
    </source>
</evidence>
<feature type="transmembrane region" description="Helical" evidence="8">
    <location>
        <begin position="124"/>
        <end position="154"/>
    </location>
</feature>
<dbReference type="GO" id="GO:0103015">
    <property type="term" value="F:4-amino-4-deoxy-L-arabinose transferase activity"/>
    <property type="evidence" value="ECO:0007669"/>
    <property type="project" value="UniProtKB-EC"/>
</dbReference>
<sequence length="545" mass="60999">MMTSSSNKTPSNNALRQQIEKWKFSIAQSPVVWLIGGLLAVRLLFILFSPVDLIADESYYWDWSRRLDYGYYSKPPMIAWVNWLSTSLLGNNEFAVRLPAALLGTFGLVFVYQLGARMFSHRVGLVSAILLALTPGQTALSFLMTIDAPFLFFWAGSLYGFWMLTSAEQTGWKWPVFTAVMIGLGILSKQTMLGFFPLAGLFLLITPERRAMWGSARVWLTALASLAFLTPVIVWNMQHDWITLEHTASHFSENSTTWMTQFARFGEFFLGQIGVVNPVLWFAIAFTLIAAVRQFPKLTAAERYLLCFSGVPLVAIFALSATRRLEPNWPAACYPAGVILTTAVFFGRSTLTNVFRNRDLIFARSWKTGLVCTLLTYAAITIVPNSPLAGSPVDITCRLRGWKQLAHEFDELTKNEPALKRSKNPLIISTAGRDITSALAFYLPKNPLIPHWSQDGAGVLCQYDLWEKPNLKARSDAIVITQVDPNLPNSLNNSFSTWTSLGTIEVELGGGRKREYEVYRTSHAPLPESTRVENVAIKPQSKVVQ</sequence>
<organism evidence="10 11">
    <name type="scientific">Rubinisphaera italica</name>
    <dbReference type="NCBI Taxonomy" id="2527969"/>
    <lineage>
        <taxon>Bacteria</taxon>
        <taxon>Pseudomonadati</taxon>
        <taxon>Planctomycetota</taxon>
        <taxon>Planctomycetia</taxon>
        <taxon>Planctomycetales</taxon>
        <taxon>Planctomycetaceae</taxon>
        <taxon>Rubinisphaera</taxon>
    </lineage>
</organism>
<dbReference type="EMBL" id="SJPG01000001">
    <property type="protein sequence ID" value="TWT63449.1"/>
    <property type="molecule type" value="Genomic_DNA"/>
</dbReference>
<evidence type="ECO:0000256" key="4">
    <source>
        <dbReference type="ARBA" id="ARBA00022679"/>
    </source>
</evidence>
<reference evidence="10 11" key="1">
    <citation type="submission" date="2019-02" db="EMBL/GenBank/DDBJ databases">
        <title>Deep-cultivation of Planctomycetes and their phenomic and genomic characterization uncovers novel biology.</title>
        <authorList>
            <person name="Wiegand S."/>
            <person name="Jogler M."/>
            <person name="Boedeker C."/>
            <person name="Pinto D."/>
            <person name="Vollmers J."/>
            <person name="Rivas-Marin E."/>
            <person name="Kohn T."/>
            <person name="Peeters S.H."/>
            <person name="Heuer A."/>
            <person name="Rast P."/>
            <person name="Oberbeckmann S."/>
            <person name="Bunk B."/>
            <person name="Jeske O."/>
            <person name="Meyerdierks A."/>
            <person name="Storesund J.E."/>
            <person name="Kallscheuer N."/>
            <person name="Luecker S."/>
            <person name="Lage O.M."/>
            <person name="Pohl T."/>
            <person name="Merkel B.J."/>
            <person name="Hornburger P."/>
            <person name="Mueller R.-W."/>
            <person name="Bruemmer F."/>
            <person name="Labrenz M."/>
            <person name="Spormann A.M."/>
            <person name="Op Den Camp H."/>
            <person name="Overmann J."/>
            <person name="Amann R."/>
            <person name="Jetten M.S.M."/>
            <person name="Mascher T."/>
            <person name="Medema M.H."/>
            <person name="Devos D.P."/>
            <person name="Kaster A.-K."/>
            <person name="Ovreas L."/>
            <person name="Rohde M."/>
            <person name="Galperin M.Y."/>
            <person name="Jogler C."/>
        </authorList>
    </citation>
    <scope>NUCLEOTIDE SEQUENCE [LARGE SCALE GENOMIC DNA]</scope>
    <source>
        <strain evidence="10 11">Pan54</strain>
    </source>
</reference>
<keyword evidence="11" id="KW-1185">Reference proteome</keyword>
<keyword evidence="6 8" id="KW-1133">Transmembrane helix</keyword>
<evidence type="ECO:0000256" key="8">
    <source>
        <dbReference type="SAM" id="Phobius"/>
    </source>
</evidence>
<dbReference type="RefSeq" id="WP_165441881.1">
    <property type="nucleotide sequence ID" value="NZ_SJPG01000001.1"/>
</dbReference>
<dbReference type="Proteomes" id="UP000316095">
    <property type="component" value="Unassembled WGS sequence"/>
</dbReference>
<keyword evidence="2" id="KW-1003">Cell membrane</keyword>
<protein>
    <submittedName>
        <fullName evidence="10">Undecaprenyl phosphate-alpha-4-amino-4-deoxy-L-arabinose arabinosyl transferase</fullName>
        <ecNumber evidence="10">2.4.2.43</ecNumber>
    </submittedName>
</protein>
<dbReference type="EC" id="2.4.2.43" evidence="10"/>
<feature type="transmembrane region" description="Helical" evidence="8">
    <location>
        <begin position="304"/>
        <end position="322"/>
    </location>
</feature>
<feature type="transmembrane region" description="Helical" evidence="8">
    <location>
        <begin position="268"/>
        <end position="292"/>
    </location>
</feature>
<dbReference type="InterPro" id="IPR038731">
    <property type="entry name" value="RgtA/B/C-like"/>
</dbReference>
<evidence type="ECO:0000256" key="2">
    <source>
        <dbReference type="ARBA" id="ARBA00022475"/>
    </source>
</evidence>
<evidence type="ECO:0000256" key="3">
    <source>
        <dbReference type="ARBA" id="ARBA00022676"/>
    </source>
</evidence>
<evidence type="ECO:0000256" key="1">
    <source>
        <dbReference type="ARBA" id="ARBA00004651"/>
    </source>
</evidence>
<feature type="transmembrane region" description="Helical" evidence="8">
    <location>
        <begin position="368"/>
        <end position="388"/>
    </location>
</feature>
<dbReference type="PANTHER" id="PTHR33908:SF11">
    <property type="entry name" value="MEMBRANE PROTEIN"/>
    <property type="match status" value="1"/>
</dbReference>
<feature type="transmembrane region" description="Helical" evidence="8">
    <location>
        <begin position="94"/>
        <end position="112"/>
    </location>
</feature>
<evidence type="ECO:0000256" key="5">
    <source>
        <dbReference type="ARBA" id="ARBA00022692"/>
    </source>
</evidence>
<dbReference type="AlphaFoldDB" id="A0A5C5XLM5"/>
<proteinExistence type="predicted"/>
<dbReference type="GO" id="GO:0009103">
    <property type="term" value="P:lipopolysaccharide biosynthetic process"/>
    <property type="evidence" value="ECO:0007669"/>
    <property type="project" value="UniProtKB-ARBA"/>
</dbReference>
<keyword evidence="4 10" id="KW-0808">Transferase</keyword>
<feature type="transmembrane region" description="Helical" evidence="8">
    <location>
        <begin position="218"/>
        <end position="237"/>
    </location>
</feature>
<dbReference type="GO" id="GO:0005886">
    <property type="term" value="C:plasma membrane"/>
    <property type="evidence" value="ECO:0007669"/>
    <property type="project" value="UniProtKB-SubCell"/>
</dbReference>
<comment type="caution">
    <text evidence="10">The sequence shown here is derived from an EMBL/GenBank/DDBJ whole genome shotgun (WGS) entry which is preliminary data.</text>
</comment>
<name>A0A5C5XLM5_9PLAN</name>
<feature type="transmembrane region" description="Helical" evidence="8">
    <location>
        <begin position="328"/>
        <end position="347"/>
    </location>
</feature>
<keyword evidence="3 10" id="KW-0328">Glycosyltransferase</keyword>
<feature type="domain" description="Glycosyltransferase RgtA/B/C/D-like" evidence="9">
    <location>
        <begin position="73"/>
        <end position="235"/>
    </location>
</feature>
<feature type="transmembrane region" description="Helical" evidence="8">
    <location>
        <begin position="31"/>
        <end position="51"/>
    </location>
</feature>
<evidence type="ECO:0000313" key="11">
    <source>
        <dbReference type="Proteomes" id="UP000316095"/>
    </source>
</evidence>
<comment type="subcellular location">
    <subcellularLocation>
        <location evidence="1">Cell membrane</location>
        <topology evidence="1">Multi-pass membrane protein</topology>
    </subcellularLocation>
</comment>
<dbReference type="InterPro" id="IPR050297">
    <property type="entry name" value="LipidA_mod_glycosyltrf_83"/>
</dbReference>
<evidence type="ECO:0000256" key="6">
    <source>
        <dbReference type="ARBA" id="ARBA00022989"/>
    </source>
</evidence>
<gene>
    <name evidence="10" type="primary">arnT_2</name>
    <name evidence="10" type="ORF">Pan54_42020</name>
</gene>
<evidence type="ECO:0000259" key="9">
    <source>
        <dbReference type="Pfam" id="PF13231"/>
    </source>
</evidence>
<dbReference type="Pfam" id="PF13231">
    <property type="entry name" value="PMT_2"/>
    <property type="match status" value="1"/>
</dbReference>
<dbReference type="PANTHER" id="PTHR33908">
    <property type="entry name" value="MANNOSYLTRANSFERASE YKCB-RELATED"/>
    <property type="match status" value="1"/>
</dbReference>
<feature type="transmembrane region" description="Helical" evidence="8">
    <location>
        <begin position="174"/>
        <end position="206"/>
    </location>
</feature>
<evidence type="ECO:0000313" key="10">
    <source>
        <dbReference type="EMBL" id="TWT63449.1"/>
    </source>
</evidence>
<keyword evidence="7 8" id="KW-0472">Membrane</keyword>
<accession>A0A5C5XLM5</accession>